<keyword evidence="1" id="KW-1133">Transmembrane helix</keyword>
<evidence type="ECO:0000313" key="2">
    <source>
        <dbReference type="EMBL" id="SLN28833.1"/>
    </source>
</evidence>
<feature type="transmembrane region" description="Helical" evidence="1">
    <location>
        <begin position="79"/>
        <end position="100"/>
    </location>
</feature>
<feature type="transmembrane region" description="Helical" evidence="1">
    <location>
        <begin position="46"/>
        <end position="67"/>
    </location>
</feature>
<keyword evidence="1" id="KW-0472">Membrane</keyword>
<organism evidence="2 3">
    <name type="scientific">Ruegeria meonggei</name>
    <dbReference type="NCBI Taxonomy" id="1446476"/>
    <lineage>
        <taxon>Bacteria</taxon>
        <taxon>Pseudomonadati</taxon>
        <taxon>Pseudomonadota</taxon>
        <taxon>Alphaproteobacteria</taxon>
        <taxon>Rhodobacterales</taxon>
        <taxon>Roseobacteraceae</taxon>
        <taxon>Ruegeria</taxon>
    </lineage>
</organism>
<name>A0A1X6YR04_9RHOB</name>
<evidence type="ECO:0000313" key="3">
    <source>
        <dbReference type="Proteomes" id="UP000193778"/>
    </source>
</evidence>
<dbReference type="EMBL" id="FWFP01000003">
    <property type="protein sequence ID" value="SLN28833.1"/>
    <property type="molecule type" value="Genomic_DNA"/>
</dbReference>
<keyword evidence="1" id="KW-0812">Transmembrane</keyword>
<gene>
    <name evidence="2" type="ORF">RUM8411_01147</name>
</gene>
<dbReference type="AlphaFoldDB" id="A0A1X6YR04"/>
<protein>
    <submittedName>
        <fullName evidence="2">Uncharacterized protein</fullName>
    </submittedName>
</protein>
<proteinExistence type="predicted"/>
<feature type="transmembrane region" description="Helical" evidence="1">
    <location>
        <begin position="12"/>
        <end position="34"/>
    </location>
</feature>
<sequence length="108" mass="11459">MGVFTETGGDQFVWVSIAASTLPLAIAATVIPAFGVRLCAVIMHQFNPAIAGIGGAITSVAVYLWLFSEDMTTRPLVDVMQELVVCTAVGAIAGLIWFWVENLGTTKE</sequence>
<reference evidence="3" key="1">
    <citation type="submission" date="2017-03" db="EMBL/GenBank/DDBJ databases">
        <authorList>
            <person name="Rodrigo-Torres L."/>
            <person name="Arahal R.D."/>
            <person name="Lucena T."/>
        </authorList>
    </citation>
    <scope>NUCLEOTIDE SEQUENCE [LARGE SCALE GENOMIC DNA]</scope>
    <source>
        <strain evidence="3">CECT 8411</strain>
    </source>
</reference>
<evidence type="ECO:0000256" key="1">
    <source>
        <dbReference type="SAM" id="Phobius"/>
    </source>
</evidence>
<keyword evidence="3" id="KW-1185">Reference proteome</keyword>
<accession>A0A1X6YR04</accession>
<dbReference type="Proteomes" id="UP000193778">
    <property type="component" value="Unassembled WGS sequence"/>
</dbReference>